<name>A0A2G5TQY2_9PELO</name>
<organism evidence="2 3">
    <name type="scientific">Caenorhabditis nigoni</name>
    <dbReference type="NCBI Taxonomy" id="1611254"/>
    <lineage>
        <taxon>Eukaryota</taxon>
        <taxon>Metazoa</taxon>
        <taxon>Ecdysozoa</taxon>
        <taxon>Nematoda</taxon>
        <taxon>Chromadorea</taxon>
        <taxon>Rhabditida</taxon>
        <taxon>Rhabditina</taxon>
        <taxon>Rhabditomorpha</taxon>
        <taxon>Rhabditoidea</taxon>
        <taxon>Rhabditidae</taxon>
        <taxon>Peloderinae</taxon>
        <taxon>Caenorhabditis</taxon>
    </lineage>
</organism>
<dbReference type="Proteomes" id="UP000230233">
    <property type="component" value="Chromosome V"/>
</dbReference>
<keyword evidence="1" id="KW-0732">Signal</keyword>
<dbReference type="AlphaFoldDB" id="A0A2G5TQY2"/>
<feature type="signal peptide" evidence="1">
    <location>
        <begin position="1"/>
        <end position="18"/>
    </location>
</feature>
<comment type="caution">
    <text evidence="2">The sequence shown here is derived from an EMBL/GenBank/DDBJ whole genome shotgun (WGS) entry which is preliminary data.</text>
</comment>
<gene>
    <name evidence="2" type="primary">Cnig_chr_V.g21208</name>
    <name evidence="2" type="ORF">B9Z55_021208</name>
</gene>
<dbReference type="EMBL" id="PDUG01000005">
    <property type="protein sequence ID" value="PIC29705.1"/>
    <property type="molecule type" value="Genomic_DNA"/>
</dbReference>
<feature type="chain" id="PRO_5013586276" evidence="1">
    <location>
        <begin position="19"/>
        <end position="138"/>
    </location>
</feature>
<sequence length="138" mass="15213">MNSIFIFSLILLISGSSCDQVHEISNEISLLLEAIKLKDDVVVGEMFEMVEDDDNNMDKFIETFQGVNIHLDSAKKVEDGNIEAKIQISDKIPATLVFKKSIRSPYGLRISGISTEKGGKMCTVGILKCAMDILGNKD</sequence>
<protein>
    <submittedName>
        <fullName evidence="2">Uncharacterized protein</fullName>
    </submittedName>
</protein>
<evidence type="ECO:0000313" key="3">
    <source>
        <dbReference type="Proteomes" id="UP000230233"/>
    </source>
</evidence>
<accession>A0A2G5TQY2</accession>
<keyword evidence="3" id="KW-1185">Reference proteome</keyword>
<evidence type="ECO:0000313" key="2">
    <source>
        <dbReference type="EMBL" id="PIC29705.1"/>
    </source>
</evidence>
<reference evidence="3" key="1">
    <citation type="submission" date="2017-10" db="EMBL/GenBank/DDBJ databases">
        <title>Rapid genome shrinkage in a self-fertile nematode reveals novel sperm competition proteins.</title>
        <authorList>
            <person name="Yin D."/>
            <person name="Schwarz E.M."/>
            <person name="Thomas C.G."/>
            <person name="Felde R.L."/>
            <person name="Korf I.F."/>
            <person name="Cutter A.D."/>
            <person name="Schartner C.M."/>
            <person name="Ralston E.J."/>
            <person name="Meyer B.J."/>
            <person name="Haag E.S."/>
        </authorList>
    </citation>
    <scope>NUCLEOTIDE SEQUENCE [LARGE SCALE GENOMIC DNA]</scope>
    <source>
        <strain evidence="3">JU1422</strain>
    </source>
</reference>
<proteinExistence type="predicted"/>
<dbReference type="OrthoDB" id="10393280at2759"/>
<evidence type="ECO:0000256" key="1">
    <source>
        <dbReference type="SAM" id="SignalP"/>
    </source>
</evidence>